<dbReference type="Pfam" id="PF25021">
    <property type="entry name" value="TEN_NHL"/>
    <property type="match status" value="1"/>
</dbReference>
<dbReference type="EMBL" id="NSJV01000488">
    <property type="protein sequence ID" value="PAU46138.1"/>
    <property type="molecule type" value="Genomic_DNA"/>
</dbReference>
<evidence type="ECO:0000259" key="3">
    <source>
        <dbReference type="Pfam" id="PF25021"/>
    </source>
</evidence>
<dbReference type="PROSITE" id="PS51125">
    <property type="entry name" value="NHL"/>
    <property type="match status" value="4"/>
</dbReference>
<protein>
    <recommendedName>
        <fullName evidence="3">Teneurin NHL domain-containing protein</fullName>
    </recommendedName>
</protein>
<dbReference type="SUPFAM" id="SSF63829">
    <property type="entry name" value="Calcium-dependent phosphotriesterase"/>
    <property type="match status" value="1"/>
</dbReference>
<organism evidence="4 5">
    <name type="scientific">Streptomyces albireticuli</name>
    <dbReference type="NCBI Taxonomy" id="1940"/>
    <lineage>
        <taxon>Bacteria</taxon>
        <taxon>Bacillati</taxon>
        <taxon>Actinomycetota</taxon>
        <taxon>Actinomycetes</taxon>
        <taxon>Kitasatosporales</taxon>
        <taxon>Streptomycetaceae</taxon>
        <taxon>Streptomyces</taxon>
    </lineage>
</organism>
<dbReference type="Gene3D" id="2.120.10.30">
    <property type="entry name" value="TolB, C-terminal domain"/>
    <property type="match status" value="4"/>
</dbReference>
<proteinExistence type="predicted"/>
<keyword evidence="5" id="KW-1185">Reference proteome</keyword>
<dbReference type="InterPro" id="IPR056822">
    <property type="entry name" value="TEN_NHL"/>
</dbReference>
<evidence type="ECO:0000256" key="1">
    <source>
        <dbReference type="ARBA" id="ARBA00022737"/>
    </source>
</evidence>
<dbReference type="RefSeq" id="WP_095583355.1">
    <property type="nucleotide sequence ID" value="NZ_JAJQQQ010000006.1"/>
</dbReference>
<gene>
    <name evidence="4" type="ORF">CK936_25715</name>
</gene>
<dbReference type="InterPro" id="IPR011042">
    <property type="entry name" value="6-blade_b-propeller_TolB-like"/>
</dbReference>
<evidence type="ECO:0000313" key="4">
    <source>
        <dbReference type="EMBL" id="PAU46138.1"/>
    </source>
</evidence>
<dbReference type="AlphaFoldDB" id="A0A2A2D100"/>
<dbReference type="Proteomes" id="UP000218944">
    <property type="component" value="Unassembled WGS sequence"/>
</dbReference>
<dbReference type="CDD" id="cd14953">
    <property type="entry name" value="NHL_like_1"/>
    <property type="match status" value="1"/>
</dbReference>
<evidence type="ECO:0000256" key="2">
    <source>
        <dbReference type="PROSITE-ProRule" id="PRU00504"/>
    </source>
</evidence>
<dbReference type="Pfam" id="PF01436">
    <property type="entry name" value="NHL"/>
    <property type="match status" value="4"/>
</dbReference>
<comment type="caution">
    <text evidence="4">The sequence shown here is derived from an EMBL/GenBank/DDBJ whole genome shotgun (WGS) entry which is preliminary data.</text>
</comment>
<feature type="repeat" description="NHL" evidence="2">
    <location>
        <begin position="201"/>
        <end position="231"/>
    </location>
</feature>
<dbReference type="SMART" id="SM00135">
    <property type="entry name" value="LY"/>
    <property type="match status" value="4"/>
</dbReference>
<feature type="repeat" description="NHL" evidence="2">
    <location>
        <begin position="296"/>
        <end position="327"/>
    </location>
</feature>
<dbReference type="InterPro" id="IPR000033">
    <property type="entry name" value="LDLR_classB_rpt"/>
</dbReference>
<feature type="repeat" description="NHL" evidence="2">
    <location>
        <begin position="146"/>
        <end position="174"/>
    </location>
</feature>
<evidence type="ECO:0000313" key="5">
    <source>
        <dbReference type="Proteomes" id="UP000218944"/>
    </source>
</evidence>
<accession>A0A2A2D100</accession>
<dbReference type="InterPro" id="IPR001258">
    <property type="entry name" value="NHL_repeat"/>
</dbReference>
<feature type="repeat" description="NHL" evidence="2">
    <location>
        <begin position="241"/>
        <end position="271"/>
    </location>
</feature>
<name>A0A2A2D100_9ACTN</name>
<keyword evidence="1" id="KW-0677">Repeat</keyword>
<dbReference type="SUPFAM" id="SSF101898">
    <property type="entry name" value="NHL repeat"/>
    <property type="match status" value="1"/>
</dbReference>
<dbReference type="PANTHER" id="PTHR46388:SF2">
    <property type="entry name" value="NHL REPEAT-CONTAINING PROTEIN 2"/>
    <property type="match status" value="1"/>
</dbReference>
<dbReference type="PANTHER" id="PTHR46388">
    <property type="entry name" value="NHL REPEAT-CONTAINING PROTEIN 2"/>
    <property type="match status" value="1"/>
</dbReference>
<feature type="domain" description="Teneurin NHL" evidence="3">
    <location>
        <begin position="21"/>
        <end position="70"/>
    </location>
</feature>
<sequence length="615" mass="62557">MSEPTVVPIDTVAGTVATGPSGEGVPATQAPLNQPRGVAVDAAGNVYIAEYDGNRVRRVDGQTLRITTVAGGGASLGDGGQAVAALLQKPCGVAVDPAGDTLYIADTYQHRVRKVDLRTGVISTVAGTGSGGLSGDGQALGVTLHYPTGVAVDPAGNVYVADRNNQQVRKLDVQARTLTKVAGTGAVGTSGEDVLAATAALSGPSGVAVDSAGNLYIAEDGNNRVRVVNAAGRITTVASGLNYPTGVAVDSVGNLYIADRNHHRVRKVDAQGAVTVVAGTGTGTFSGDGGPAVAADLNQPRGVAVDLDGNLYIADTGNQRVRKVTGITATARFSVAPGGPPDVTLTRAGETGYPGVRLRAETAGTVPPQTVRVGLPAGAGLQFIAESGGRFQLTVQDSAGNPPRSYDGTLSPDGQRLMFMGVDTGLSGRGSTSSMWVAVRASGSAPLGDTSLVFFVGLRHSASTPIHVVDRVRFSVTPGGPPDVTLTRADEIGYPGVRLRADEDGTVGPQTIRVALPEGRGLQFVAERGGRFQLTVQNAVGNPPVTYDGTLAQDGRTLVFEGVDPALSGRGSTSSVWVAVRAPDSAPPGETNLPFSVGGLPSESTRVRVVDPKAR</sequence>
<reference evidence="4 5" key="1">
    <citation type="submission" date="2017-08" db="EMBL/GenBank/DDBJ databases">
        <title>Genome sequence of Streptomyces albireticuli NRRL B-1670.</title>
        <authorList>
            <person name="Graham D.E."/>
            <person name="Mahan K.M."/>
            <person name="Klingeman D.M."/>
            <person name="Hettich R.L."/>
            <person name="Parry R.J."/>
            <person name="Spain J.C."/>
        </authorList>
    </citation>
    <scope>NUCLEOTIDE SEQUENCE [LARGE SCALE GENOMIC DNA]</scope>
    <source>
        <strain evidence="4 5">NRRL B-1670</strain>
    </source>
</reference>